<feature type="domain" description="Peptidase S8/S53" evidence="7">
    <location>
        <begin position="2"/>
        <end position="345"/>
    </location>
</feature>
<sequence length="357" mass="37167">MLVAGNIVSNTSFHSLAAGSVRGGAPRARIAVYKACWNQGSLSEETKCSHASILAAIDDAINDGVDILSLSVGGGINMVPGTLHAVAKGITVVFSAGNDGPAPQSVKNNAPWVISVAASTIDRSFPTIITLGNRQKLVGQSVFYASGISINNNFTKLVYGVSCNNITLTELNVTGRIVLCYDPAAVAQILPRSNFNEAVKNVLIAGGRGVIYAQYTVDLLTPSNGIPYALVDFEIANKISSYIDSTSRNPLVKISPAYSIEGEQVLAPKIAAFSSRGPNPTIPGILKPDIAAPGVSILAAMQGGYKFDSGTSIACPHVSGIVALLKAVHPDWSPAAIKSAIVTTGQFKVFSSSLHFL</sequence>
<organism evidence="8 9">
    <name type="scientific">Carex littledalei</name>
    <dbReference type="NCBI Taxonomy" id="544730"/>
    <lineage>
        <taxon>Eukaryota</taxon>
        <taxon>Viridiplantae</taxon>
        <taxon>Streptophyta</taxon>
        <taxon>Embryophyta</taxon>
        <taxon>Tracheophyta</taxon>
        <taxon>Spermatophyta</taxon>
        <taxon>Magnoliopsida</taxon>
        <taxon>Liliopsida</taxon>
        <taxon>Poales</taxon>
        <taxon>Cyperaceae</taxon>
        <taxon>Cyperoideae</taxon>
        <taxon>Cariceae</taxon>
        <taxon>Carex</taxon>
        <taxon>Carex subgen. Euthyceras</taxon>
    </lineage>
</organism>
<evidence type="ECO:0000256" key="3">
    <source>
        <dbReference type="ARBA" id="ARBA00022729"/>
    </source>
</evidence>
<dbReference type="EMBL" id="SWLB01000004">
    <property type="protein sequence ID" value="KAF3339366.1"/>
    <property type="molecule type" value="Genomic_DNA"/>
</dbReference>
<reference evidence="8" key="1">
    <citation type="submission" date="2020-01" db="EMBL/GenBank/DDBJ databases">
        <title>Genome sequence of Kobresia littledalei, the first chromosome-level genome in the family Cyperaceae.</title>
        <authorList>
            <person name="Qu G."/>
        </authorList>
    </citation>
    <scope>NUCLEOTIDE SEQUENCE</scope>
    <source>
        <strain evidence="8">C.B.Clarke</strain>
        <tissue evidence="8">Leaf</tissue>
    </source>
</reference>
<dbReference type="Pfam" id="PF00082">
    <property type="entry name" value="Peptidase_S8"/>
    <property type="match status" value="1"/>
</dbReference>
<evidence type="ECO:0000256" key="4">
    <source>
        <dbReference type="ARBA" id="ARBA00022801"/>
    </source>
</evidence>
<gene>
    <name evidence="8" type="ORF">FCM35_KLT16837</name>
</gene>
<keyword evidence="5" id="KW-0720">Serine protease</keyword>
<dbReference type="InterPro" id="IPR023828">
    <property type="entry name" value="Peptidase_S8_Ser-AS"/>
</dbReference>
<comment type="caution">
    <text evidence="8">The sequence shown here is derived from an EMBL/GenBank/DDBJ whole genome shotgun (WGS) entry which is preliminary data.</text>
</comment>
<dbReference type="CDD" id="cd02120">
    <property type="entry name" value="PA_subtilisin_like"/>
    <property type="match status" value="1"/>
</dbReference>
<evidence type="ECO:0000259" key="7">
    <source>
        <dbReference type="Pfam" id="PF00082"/>
    </source>
</evidence>
<keyword evidence="4" id="KW-0378">Hydrolase</keyword>
<dbReference type="InterPro" id="IPR036852">
    <property type="entry name" value="Peptidase_S8/S53_dom_sf"/>
</dbReference>
<evidence type="ECO:0000256" key="5">
    <source>
        <dbReference type="ARBA" id="ARBA00022825"/>
    </source>
</evidence>
<dbReference type="GO" id="GO:0004252">
    <property type="term" value="F:serine-type endopeptidase activity"/>
    <property type="evidence" value="ECO:0007669"/>
    <property type="project" value="InterPro"/>
</dbReference>
<evidence type="ECO:0000256" key="6">
    <source>
        <dbReference type="PROSITE-ProRule" id="PRU01240"/>
    </source>
</evidence>
<proteinExistence type="inferred from homology"/>
<comment type="similarity">
    <text evidence="1 6">Belongs to the peptidase S8 family.</text>
</comment>
<accession>A0A833RP86</accession>
<name>A0A833RP86_9POAL</name>
<dbReference type="OrthoDB" id="206201at2759"/>
<dbReference type="PROSITE" id="PS51892">
    <property type="entry name" value="SUBTILASE"/>
    <property type="match status" value="1"/>
</dbReference>
<dbReference type="PANTHER" id="PTHR10795">
    <property type="entry name" value="PROPROTEIN CONVERTASE SUBTILISIN/KEXIN"/>
    <property type="match status" value="1"/>
</dbReference>
<dbReference type="Proteomes" id="UP000623129">
    <property type="component" value="Unassembled WGS sequence"/>
</dbReference>
<evidence type="ECO:0000313" key="9">
    <source>
        <dbReference type="Proteomes" id="UP000623129"/>
    </source>
</evidence>
<keyword evidence="2 8" id="KW-0645">Protease</keyword>
<evidence type="ECO:0000256" key="2">
    <source>
        <dbReference type="ARBA" id="ARBA00022670"/>
    </source>
</evidence>
<dbReference type="SUPFAM" id="SSF52743">
    <property type="entry name" value="Subtilisin-like"/>
    <property type="match status" value="1"/>
</dbReference>
<evidence type="ECO:0000313" key="8">
    <source>
        <dbReference type="EMBL" id="KAF3339366.1"/>
    </source>
</evidence>
<keyword evidence="9" id="KW-1185">Reference proteome</keyword>
<keyword evidence="3" id="KW-0732">Signal</keyword>
<comment type="caution">
    <text evidence="6">Lacks conserved residue(s) required for the propagation of feature annotation.</text>
</comment>
<dbReference type="PROSITE" id="PS00138">
    <property type="entry name" value="SUBTILASE_SER"/>
    <property type="match status" value="1"/>
</dbReference>
<dbReference type="Gene3D" id="3.50.30.30">
    <property type="match status" value="1"/>
</dbReference>
<dbReference type="Gene3D" id="3.40.50.200">
    <property type="entry name" value="Peptidase S8/S53 domain"/>
    <property type="match status" value="1"/>
</dbReference>
<dbReference type="AlphaFoldDB" id="A0A833RP86"/>
<evidence type="ECO:0000256" key="1">
    <source>
        <dbReference type="ARBA" id="ARBA00011073"/>
    </source>
</evidence>
<dbReference type="InterPro" id="IPR045051">
    <property type="entry name" value="SBT"/>
</dbReference>
<protein>
    <submittedName>
        <fullName evidence="8">Subtilisin-like protease</fullName>
    </submittedName>
</protein>
<dbReference type="InterPro" id="IPR000209">
    <property type="entry name" value="Peptidase_S8/S53_dom"/>
</dbReference>
<dbReference type="GO" id="GO:0006508">
    <property type="term" value="P:proteolysis"/>
    <property type="evidence" value="ECO:0007669"/>
    <property type="project" value="UniProtKB-KW"/>
</dbReference>